<organism evidence="14 15">
    <name type="scientific">Micractinium conductrix</name>
    <dbReference type="NCBI Taxonomy" id="554055"/>
    <lineage>
        <taxon>Eukaryota</taxon>
        <taxon>Viridiplantae</taxon>
        <taxon>Chlorophyta</taxon>
        <taxon>core chlorophytes</taxon>
        <taxon>Trebouxiophyceae</taxon>
        <taxon>Chlorellales</taxon>
        <taxon>Chlorellaceae</taxon>
        <taxon>Chlorella clade</taxon>
        <taxon>Micractinium</taxon>
    </lineage>
</organism>
<comment type="cofactor">
    <cofactor evidence="5">
        <name>1D-myo-inositol hexakisphosphate</name>
        <dbReference type="ChEBI" id="CHEBI:58130"/>
    </cofactor>
</comment>
<dbReference type="GO" id="GO:0043829">
    <property type="term" value="F:tRNA-specific adenosine-37 deaminase activity"/>
    <property type="evidence" value="ECO:0007669"/>
    <property type="project" value="UniProtKB-EC"/>
</dbReference>
<evidence type="ECO:0000259" key="13">
    <source>
        <dbReference type="PROSITE" id="PS50141"/>
    </source>
</evidence>
<keyword evidence="2" id="KW-0479">Metal-binding</keyword>
<feature type="compositionally biased region" description="Low complexity" evidence="12">
    <location>
        <begin position="106"/>
        <end position="120"/>
    </location>
</feature>
<evidence type="ECO:0000256" key="8">
    <source>
        <dbReference type="ARBA" id="ARBA00038940"/>
    </source>
</evidence>
<feature type="region of interest" description="Disordered" evidence="12">
    <location>
        <begin position="83"/>
        <end position="149"/>
    </location>
</feature>
<comment type="catalytic activity">
    <reaction evidence="11">
        <text>adenosine(37) in tRNA(Ala) + H2O + H(+) = inosine(37) in tRNA(Ala) + NH4(+)</text>
        <dbReference type="Rhea" id="RHEA:50968"/>
        <dbReference type="Rhea" id="RHEA-COMP:12855"/>
        <dbReference type="Rhea" id="RHEA-COMP:12856"/>
        <dbReference type="ChEBI" id="CHEBI:15377"/>
        <dbReference type="ChEBI" id="CHEBI:15378"/>
        <dbReference type="ChEBI" id="CHEBI:28938"/>
        <dbReference type="ChEBI" id="CHEBI:74411"/>
        <dbReference type="ChEBI" id="CHEBI:82852"/>
        <dbReference type="EC" id="3.5.4.34"/>
    </reaction>
</comment>
<dbReference type="OrthoDB" id="512618at2759"/>
<evidence type="ECO:0000313" key="14">
    <source>
        <dbReference type="EMBL" id="PSC74430.1"/>
    </source>
</evidence>
<gene>
    <name evidence="14" type="ORF">C2E20_2192</name>
</gene>
<dbReference type="STRING" id="554055.A0A2P6VK52"/>
<evidence type="ECO:0000256" key="10">
    <source>
        <dbReference type="ARBA" id="ARBA00041760"/>
    </source>
</evidence>
<name>A0A2P6VK52_9CHLO</name>
<comment type="function">
    <text evidence="6">Specifically deaminates adenosine-37 to inosine in tRNA-Ala.</text>
</comment>
<feature type="region of interest" description="Disordered" evidence="12">
    <location>
        <begin position="375"/>
        <end position="433"/>
    </location>
</feature>
<dbReference type="GO" id="GO:0008033">
    <property type="term" value="P:tRNA processing"/>
    <property type="evidence" value="ECO:0007669"/>
    <property type="project" value="UniProtKB-KW"/>
</dbReference>
<feature type="region of interest" description="Disordered" evidence="12">
    <location>
        <begin position="1"/>
        <end position="69"/>
    </location>
</feature>
<evidence type="ECO:0000256" key="4">
    <source>
        <dbReference type="ARBA" id="ARBA00022833"/>
    </source>
</evidence>
<keyword evidence="1" id="KW-0819">tRNA processing</keyword>
<feature type="compositionally biased region" description="Low complexity" evidence="12">
    <location>
        <begin position="129"/>
        <end position="149"/>
    </location>
</feature>
<protein>
    <recommendedName>
        <fullName evidence="9">tRNA-specific adenosine deaminase 1</fullName>
        <ecNumber evidence="8">3.5.4.34</ecNumber>
    </recommendedName>
    <alternativeName>
        <fullName evidence="10">tRNA-specific adenosine-37 deaminase</fullName>
    </alternativeName>
</protein>
<reference evidence="14 15" key="1">
    <citation type="journal article" date="2018" name="Plant J.">
        <title>Genome sequences of Chlorella sorokiniana UTEX 1602 and Micractinium conductrix SAG 241.80: implications to maltose excretion by a green alga.</title>
        <authorList>
            <person name="Arriola M.B."/>
            <person name="Velmurugan N."/>
            <person name="Zhang Y."/>
            <person name="Plunkett M.H."/>
            <person name="Hondzo H."/>
            <person name="Barney B.M."/>
        </authorList>
    </citation>
    <scope>NUCLEOTIDE SEQUENCE [LARGE SCALE GENOMIC DNA]</scope>
    <source>
        <strain evidence="14 15">SAG 241.80</strain>
    </source>
</reference>
<evidence type="ECO:0000256" key="2">
    <source>
        <dbReference type="ARBA" id="ARBA00022723"/>
    </source>
</evidence>
<dbReference type="GO" id="GO:0003723">
    <property type="term" value="F:RNA binding"/>
    <property type="evidence" value="ECO:0007669"/>
    <property type="project" value="InterPro"/>
</dbReference>
<keyword evidence="15" id="KW-1185">Reference proteome</keyword>
<comment type="similarity">
    <text evidence="7">Belongs to the ADAT1 family.</text>
</comment>
<dbReference type="AlphaFoldDB" id="A0A2P6VK52"/>
<dbReference type="PROSITE" id="PS50141">
    <property type="entry name" value="A_DEAMIN_EDITASE"/>
    <property type="match status" value="1"/>
</dbReference>
<evidence type="ECO:0000256" key="12">
    <source>
        <dbReference type="SAM" id="MobiDB-lite"/>
    </source>
</evidence>
<evidence type="ECO:0000256" key="3">
    <source>
        <dbReference type="ARBA" id="ARBA00022801"/>
    </source>
</evidence>
<feature type="region of interest" description="Disordered" evidence="12">
    <location>
        <begin position="799"/>
        <end position="822"/>
    </location>
</feature>
<dbReference type="EMBL" id="LHPF02000004">
    <property type="protein sequence ID" value="PSC74430.1"/>
    <property type="molecule type" value="Genomic_DNA"/>
</dbReference>
<feature type="region of interest" description="Disordered" evidence="12">
    <location>
        <begin position="187"/>
        <end position="226"/>
    </location>
</feature>
<dbReference type="InterPro" id="IPR002466">
    <property type="entry name" value="A_deamin"/>
</dbReference>
<evidence type="ECO:0000256" key="11">
    <source>
        <dbReference type="ARBA" id="ARBA00047635"/>
    </source>
</evidence>
<dbReference type="Pfam" id="PF02137">
    <property type="entry name" value="A_deamin"/>
    <property type="match status" value="2"/>
</dbReference>
<feature type="compositionally biased region" description="Low complexity" evidence="12">
    <location>
        <begin position="504"/>
        <end position="546"/>
    </location>
</feature>
<feature type="compositionally biased region" description="Gly residues" evidence="12">
    <location>
        <begin position="375"/>
        <end position="387"/>
    </location>
</feature>
<feature type="compositionally biased region" description="Basic residues" evidence="12">
    <location>
        <begin position="91"/>
        <end position="105"/>
    </location>
</feature>
<feature type="compositionally biased region" description="Low complexity" evidence="12">
    <location>
        <begin position="208"/>
        <end position="226"/>
    </location>
</feature>
<evidence type="ECO:0000256" key="6">
    <source>
        <dbReference type="ARBA" id="ARBA00037784"/>
    </source>
</evidence>
<evidence type="ECO:0000256" key="9">
    <source>
        <dbReference type="ARBA" id="ARBA00040502"/>
    </source>
</evidence>
<evidence type="ECO:0000313" key="15">
    <source>
        <dbReference type="Proteomes" id="UP000239649"/>
    </source>
</evidence>
<comment type="caution">
    <text evidence="14">The sequence shown here is derived from an EMBL/GenBank/DDBJ whole genome shotgun (WGS) entry which is preliminary data.</text>
</comment>
<dbReference type="SMART" id="SM00552">
    <property type="entry name" value="ADEAMc"/>
    <property type="match status" value="1"/>
</dbReference>
<feature type="compositionally biased region" description="Low complexity" evidence="12">
    <location>
        <begin position="400"/>
        <end position="424"/>
    </location>
</feature>
<proteinExistence type="inferred from homology"/>
<feature type="region of interest" description="Disordered" evidence="12">
    <location>
        <begin position="502"/>
        <end position="546"/>
    </location>
</feature>
<sequence length="822" mass="82820">MPGSVNGGFNSKKKSWQKAKKQKAREVKKRKGSAEKHKAGAIAVSGKRTKKHQRKVAHQDRVSEKGAAALDSMQVETADALAPAAATLKRPAARKLGKKKGKGAAKPKAAVPAAAPAAGPEAMQDMTEPAAAAAAGAADGSGSAPEAEAGVAAAVLAQFAALPKTGKPQAHEHTVLAGIVLSLPPPQKVAGRGSRGGDAGGTPGGAGSEPPAASAEQRQQQQQTQQQAREVLAVVALGTGTKCLGAGKRLPGGVALNDCHAEALCRRALLRWLYNEMQGAVHQYTAAAAQQTAAGNSDPAALRAAAATRVLRLVPPSGSGGGTATGGALCGGWRFELQPGVRLHMYVSQPPCGDASILGLAAGKEQQEAVGAAVGGSAGAGGGGYGRTGAKPLKRQRLGAAQQQQQQQQAQQHNTQQQQQRAPQVSPQWAVPQQHEVESYAEEQPTGVVRRKPGRGDATLSLACSDKLARWCLLGLQGSLLSGLLAAPLHLASVTVGVPPPAAPAEQPAPDGRAEVAAPAEQPAPDGRAEVAAPAEQPAPDGRAEVAAAAKAALRRALVGRTAQLARERLPPGWQQAPPALRVHLPALAEAASGCSLMQELGLAPSPARKVAGGSAVIWVGPPSSAFKFKPPPQQQRQQQWQQQPAAAACEAGVAAAAAAAPTQPALAAVLIGGTVEAVAGGNGLKLGAARVQPGQPPHPSAQPSVCKTGLFSAWRQLMAALQRLPTCGAAARDGSAQLPAAPAPAAAAAEAAMPAAPAAPAAVEPAASGLSYRAAKRQAGAAYTAAWAALLAPPSPLEGWIPKPPELEEFGAAADPLPLPS</sequence>
<feature type="compositionally biased region" description="Gly residues" evidence="12">
    <location>
        <begin position="193"/>
        <end position="207"/>
    </location>
</feature>
<feature type="compositionally biased region" description="Basic residues" evidence="12">
    <location>
        <begin position="47"/>
        <end position="56"/>
    </location>
</feature>
<dbReference type="EC" id="3.5.4.34" evidence="8"/>
<dbReference type="Proteomes" id="UP000239649">
    <property type="component" value="Unassembled WGS sequence"/>
</dbReference>
<accession>A0A2P6VK52</accession>
<evidence type="ECO:0000256" key="7">
    <source>
        <dbReference type="ARBA" id="ARBA00038326"/>
    </source>
</evidence>
<evidence type="ECO:0000256" key="1">
    <source>
        <dbReference type="ARBA" id="ARBA00022694"/>
    </source>
</evidence>
<feature type="domain" description="A to I editase" evidence="13">
    <location>
        <begin position="236"/>
        <end position="497"/>
    </location>
</feature>
<evidence type="ECO:0000256" key="5">
    <source>
        <dbReference type="ARBA" id="ARBA00037026"/>
    </source>
</evidence>
<keyword evidence="3" id="KW-0378">Hydrolase</keyword>
<dbReference type="PANTHER" id="PTHR46516">
    <property type="entry name" value="TRNA-SPECIFIC ADENOSINE DEAMINASE 1"/>
    <property type="match status" value="1"/>
</dbReference>
<feature type="compositionally biased region" description="Basic residues" evidence="12">
    <location>
        <begin position="11"/>
        <end position="31"/>
    </location>
</feature>
<dbReference type="GO" id="GO:0046872">
    <property type="term" value="F:metal ion binding"/>
    <property type="evidence" value="ECO:0007669"/>
    <property type="project" value="UniProtKB-KW"/>
</dbReference>
<dbReference type="PANTHER" id="PTHR46516:SF1">
    <property type="entry name" value="TRNA-SPECIFIC ADENOSINE DEAMINASE 1"/>
    <property type="match status" value="1"/>
</dbReference>
<keyword evidence="4" id="KW-0862">Zinc</keyword>